<gene>
    <name evidence="3" type="ORF">FNH09_44020</name>
</gene>
<dbReference type="InterPro" id="IPR036388">
    <property type="entry name" value="WH-like_DNA-bd_sf"/>
</dbReference>
<dbReference type="EMBL" id="VJZD01000390">
    <property type="protein sequence ID" value="MPY37934.1"/>
    <property type="molecule type" value="Genomic_DNA"/>
</dbReference>
<dbReference type="InterPro" id="IPR011006">
    <property type="entry name" value="CheY-like_superfamily"/>
</dbReference>
<dbReference type="SUPFAM" id="SSF52172">
    <property type="entry name" value="CheY-like"/>
    <property type="match status" value="1"/>
</dbReference>
<dbReference type="Pfam" id="PF03861">
    <property type="entry name" value="ANTAR"/>
    <property type="match status" value="1"/>
</dbReference>
<protein>
    <submittedName>
        <fullName evidence="3">ANTAR domain-containing protein</fullName>
    </submittedName>
</protein>
<keyword evidence="1" id="KW-0175">Coiled coil</keyword>
<dbReference type="GO" id="GO:0003723">
    <property type="term" value="F:RNA binding"/>
    <property type="evidence" value="ECO:0007669"/>
    <property type="project" value="InterPro"/>
</dbReference>
<organism evidence="3 4">
    <name type="scientific">Streptomyces adustus</name>
    <dbReference type="NCBI Taxonomy" id="1609272"/>
    <lineage>
        <taxon>Bacteria</taxon>
        <taxon>Bacillati</taxon>
        <taxon>Actinomycetota</taxon>
        <taxon>Actinomycetes</taxon>
        <taxon>Kitasatosporales</taxon>
        <taxon>Streptomycetaceae</taxon>
        <taxon>Streptomyces</taxon>
    </lineage>
</organism>
<dbReference type="AlphaFoldDB" id="A0A5N8VV19"/>
<accession>A0A5N8VV19</accession>
<keyword evidence="4" id="KW-1185">Reference proteome</keyword>
<evidence type="ECO:0000256" key="1">
    <source>
        <dbReference type="SAM" id="Coils"/>
    </source>
</evidence>
<dbReference type="PROSITE" id="PS50921">
    <property type="entry name" value="ANTAR"/>
    <property type="match status" value="1"/>
</dbReference>
<feature type="coiled-coil region" evidence="1">
    <location>
        <begin position="2"/>
        <end position="29"/>
    </location>
</feature>
<proteinExistence type="predicted"/>
<dbReference type="PIRSF" id="PIRSF010636">
    <property type="entry name" value="ANTAR_solo"/>
    <property type="match status" value="1"/>
</dbReference>
<name>A0A5N8VV19_9ACTN</name>
<evidence type="ECO:0000313" key="4">
    <source>
        <dbReference type="Proteomes" id="UP000325849"/>
    </source>
</evidence>
<dbReference type="Gene3D" id="1.10.10.10">
    <property type="entry name" value="Winged helix-like DNA-binding domain superfamily/Winged helix DNA-binding domain"/>
    <property type="match status" value="1"/>
</dbReference>
<dbReference type="InterPro" id="IPR024189">
    <property type="entry name" value="ANTAR_transcrpt_antiterm_reg"/>
</dbReference>
<evidence type="ECO:0000259" key="2">
    <source>
        <dbReference type="PROSITE" id="PS50921"/>
    </source>
</evidence>
<comment type="caution">
    <text evidence="3">The sequence shown here is derived from an EMBL/GenBank/DDBJ whole genome shotgun (WGS) entry which is preliminary data.</text>
</comment>
<dbReference type="InterPro" id="IPR005561">
    <property type="entry name" value="ANTAR"/>
</dbReference>
<evidence type="ECO:0000313" key="3">
    <source>
        <dbReference type="EMBL" id="MPY37934.1"/>
    </source>
</evidence>
<dbReference type="SMART" id="SM01012">
    <property type="entry name" value="ANTAR"/>
    <property type="match status" value="1"/>
</dbReference>
<reference evidence="3 4" key="1">
    <citation type="submission" date="2019-07" db="EMBL/GenBank/DDBJ databases">
        <title>New species of Amycolatopsis and Streptomyces.</title>
        <authorList>
            <person name="Duangmal K."/>
            <person name="Teo W.F.A."/>
            <person name="Lipun K."/>
        </authorList>
    </citation>
    <scope>NUCLEOTIDE SEQUENCE [LARGE SCALE GENOMIC DNA]</scope>
    <source>
        <strain evidence="3 4">NBRC 109810</strain>
    </source>
</reference>
<feature type="domain" description="ANTAR" evidence="2">
    <location>
        <begin position="9"/>
        <end position="70"/>
    </location>
</feature>
<dbReference type="Proteomes" id="UP000325849">
    <property type="component" value="Unassembled WGS sequence"/>
</dbReference>
<sequence length="101" mass="11475">MKGHEAERVQELQEEKAQLLEAMRAHAVVDQAIGVVLATKQLTPEQGWDVLREVSQRTDIKLHHVSELIINWARTGELCADIRTELERQLSQNPQPSQNDA</sequence>